<gene>
    <name evidence="1" type="ORF">CURHAP_LOCUS27161</name>
</gene>
<dbReference type="EMBL" id="CAEKDK010000004">
    <property type="protein sequence ID" value="CAB4277443.1"/>
    <property type="molecule type" value="Genomic_DNA"/>
</dbReference>
<accession>A0A6J5UNH3</accession>
<name>A0A6J5UNH3_PRUAR</name>
<evidence type="ECO:0000313" key="2">
    <source>
        <dbReference type="Proteomes" id="UP000507222"/>
    </source>
</evidence>
<reference evidence="1 2" key="1">
    <citation type="submission" date="2020-05" db="EMBL/GenBank/DDBJ databases">
        <authorList>
            <person name="Campoy J."/>
            <person name="Schneeberger K."/>
            <person name="Spophaly S."/>
        </authorList>
    </citation>
    <scope>NUCLEOTIDE SEQUENCE [LARGE SCALE GENOMIC DNA]</scope>
    <source>
        <strain evidence="1">PruArmRojPasFocal</strain>
    </source>
</reference>
<dbReference type="AlphaFoldDB" id="A0A6J5UNH3"/>
<proteinExistence type="predicted"/>
<protein>
    <submittedName>
        <fullName evidence="1">Uncharacterized protein</fullName>
    </submittedName>
</protein>
<evidence type="ECO:0000313" key="1">
    <source>
        <dbReference type="EMBL" id="CAB4277443.1"/>
    </source>
</evidence>
<dbReference type="Proteomes" id="UP000507222">
    <property type="component" value="Unassembled WGS sequence"/>
</dbReference>
<organism evidence="1 2">
    <name type="scientific">Prunus armeniaca</name>
    <name type="common">Apricot</name>
    <name type="synonym">Armeniaca vulgaris</name>
    <dbReference type="NCBI Taxonomy" id="36596"/>
    <lineage>
        <taxon>Eukaryota</taxon>
        <taxon>Viridiplantae</taxon>
        <taxon>Streptophyta</taxon>
        <taxon>Embryophyta</taxon>
        <taxon>Tracheophyta</taxon>
        <taxon>Spermatophyta</taxon>
        <taxon>Magnoliopsida</taxon>
        <taxon>eudicotyledons</taxon>
        <taxon>Gunneridae</taxon>
        <taxon>Pentapetalae</taxon>
        <taxon>rosids</taxon>
        <taxon>fabids</taxon>
        <taxon>Rosales</taxon>
        <taxon>Rosaceae</taxon>
        <taxon>Amygdaloideae</taxon>
        <taxon>Amygdaleae</taxon>
        <taxon>Prunus</taxon>
    </lineage>
</organism>
<sequence>MRCGRDRVGDDDDVAIEVEVGGLVPVVEASGYGGYGSGVGEKEGASEVGLDGGYEYVFIDIGKRDRG</sequence>